<dbReference type="PROSITE" id="PS51192">
    <property type="entry name" value="HELICASE_ATP_BIND_1"/>
    <property type="match status" value="1"/>
</dbReference>
<comment type="caution">
    <text evidence="3">The sequence shown here is derived from an EMBL/GenBank/DDBJ whole genome shotgun (WGS) entry which is preliminary data.</text>
</comment>
<dbReference type="PANTHER" id="PTHR30195:SF16">
    <property type="entry name" value="TYPE I RESTRICTION ENZYME ENDONUCLEASE SUBUNIT"/>
    <property type="match status" value="1"/>
</dbReference>
<evidence type="ECO:0000313" key="3">
    <source>
        <dbReference type="EMBL" id="NJC28053.1"/>
    </source>
</evidence>
<keyword evidence="1" id="KW-0680">Restriction system</keyword>
<name>A0ABX0XGZ7_9BACT</name>
<dbReference type="InterPro" id="IPR040980">
    <property type="entry name" value="SWI2_SNF2"/>
</dbReference>
<sequence length="215" mass="24584">MVLRPYQYYAAEAIQRRARESDGNGYVWHTTGSGKTLTSFKAAQLLLDLDEVDKVVFVVDRNNLDYQTTKEFNHFQKDSVDGTGDTQQLVAQLNDPNRDFLVTTIQKLNHAVLRPRYLSRIEHLRESKVVFIFDECHRTQFGVTHKRISDHFTQAQLFGFTGTPILKENASRNAGEADDARPLRAPAAYLRDYGRNSGCERAAVQRGIRWPLPRA</sequence>
<keyword evidence="4" id="KW-1185">Reference proteome</keyword>
<evidence type="ECO:0000256" key="1">
    <source>
        <dbReference type="ARBA" id="ARBA00022747"/>
    </source>
</evidence>
<dbReference type="Proteomes" id="UP000770785">
    <property type="component" value="Unassembled WGS sequence"/>
</dbReference>
<dbReference type="Pfam" id="PF18766">
    <property type="entry name" value="SWI2_SNF2"/>
    <property type="match status" value="1"/>
</dbReference>
<evidence type="ECO:0000259" key="2">
    <source>
        <dbReference type="PROSITE" id="PS51192"/>
    </source>
</evidence>
<evidence type="ECO:0000313" key="4">
    <source>
        <dbReference type="Proteomes" id="UP000770785"/>
    </source>
</evidence>
<dbReference type="InterPro" id="IPR027417">
    <property type="entry name" value="P-loop_NTPase"/>
</dbReference>
<dbReference type="InterPro" id="IPR051268">
    <property type="entry name" value="Type-I_R_enzyme_R_subunit"/>
</dbReference>
<dbReference type="InterPro" id="IPR014001">
    <property type="entry name" value="Helicase_ATP-bd"/>
</dbReference>
<protein>
    <submittedName>
        <fullName evidence="3">Type I site-specific restriction-modification system R (Restriction) subunit</fullName>
    </submittedName>
</protein>
<dbReference type="Gene3D" id="3.40.50.300">
    <property type="entry name" value="P-loop containing nucleotide triphosphate hydrolases"/>
    <property type="match status" value="1"/>
</dbReference>
<dbReference type="RefSeq" id="WP_245184741.1">
    <property type="nucleotide sequence ID" value="NZ_JAATJH010000008.1"/>
</dbReference>
<reference evidence="3 4" key="1">
    <citation type="submission" date="2020-03" db="EMBL/GenBank/DDBJ databases">
        <title>Genomic Encyclopedia of Type Strains, Phase IV (KMG-IV): sequencing the most valuable type-strain genomes for metagenomic binning, comparative biology and taxonomic classification.</title>
        <authorList>
            <person name="Goeker M."/>
        </authorList>
    </citation>
    <scope>NUCLEOTIDE SEQUENCE [LARGE SCALE GENOMIC DNA]</scope>
    <source>
        <strain evidence="3 4">DSM 105096</strain>
    </source>
</reference>
<organism evidence="3 4">
    <name type="scientific">Neolewinella antarctica</name>
    <dbReference type="NCBI Taxonomy" id="442734"/>
    <lineage>
        <taxon>Bacteria</taxon>
        <taxon>Pseudomonadati</taxon>
        <taxon>Bacteroidota</taxon>
        <taxon>Saprospiria</taxon>
        <taxon>Saprospirales</taxon>
        <taxon>Lewinellaceae</taxon>
        <taxon>Neolewinella</taxon>
    </lineage>
</organism>
<accession>A0ABX0XGZ7</accession>
<feature type="domain" description="Helicase ATP-binding" evidence="2">
    <location>
        <begin position="16"/>
        <end position="182"/>
    </location>
</feature>
<gene>
    <name evidence="3" type="ORF">GGR27_003572</name>
</gene>
<dbReference type="EMBL" id="JAATJH010000008">
    <property type="protein sequence ID" value="NJC28053.1"/>
    <property type="molecule type" value="Genomic_DNA"/>
</dbReference>
<dbReference type="PANTHER" id="PTHR30195">
    <property type="entry name" value="TYPE I SITE-SPECIFIC DEOXYRIBONUCLEASE PROTEIN SUBUNIT M AND R"/>
    <property type="match status" value="1"/>
</dbReference>
<proteinExistence type="predicted"/>
<dbReference type="SMART" id="SM00487">
    <property type="entry name" value="DEXDc"/>
    <property type="match status" value="1"/>
</dbReference>
<dbReference type="SUPFAM" id="SSF52540">
    <property type="entry name" value="P-loop containing nucleoside triphosphate hydrolases"/>
    <property type="match status" value="1"/>
</dbReference>